<comment type="caution">
    <text evidence="1">The sequence shown here is derived from an EMBL/GenBank/DDBJ whole genome shotgun (WGS) entry which is preliminary data.</text>
</comment>
<dbReference type="Proteomes" id="UP000030428">
    <property type="component" value="Unassembled WGS sequence"/>
</dbReference>
<dbReference type="AlphaFoldDB" id="A0A0A6RV12"/>
<accession>A0A0A6RV12</accession>
<protein>
    <submittedName>
        <fullName evidence="1">Uncharacterized protein</fullName>
    </submittedName>
</protein>
<evidence type="ECO:0000313" key="1">
    <source>
        <dbReference type="EMBL" id="KHD07716.1"/>
    </source>
</evidence>
<reference evidence="1 2" key="1">
    <citation type="journal article" date="2016" name="Front. Microbiol.">
        <title>Single-Cell (Meta-)Genomics of a Dimorphic Candidatus Thiomargarita nelsonii Reveals Genomic Plasticity.</title>
        <authorList>
            <person name="Flood B.E."/>
            <person name="Fliss P."/>
            <person name="Jones D.S."/>
            <person name="Dick G.J."/>
            <person name="Jain S."/>
            <person name="Kaster A.K."/>
            <person name="Winkel M."/>
            <person name="Mussmann M."/>
            <person name="Bailey J."/>
        </authorList>
    </citation>
    <scope>NUCLEOTIDE SEQUENCE [LARGE SCALE GENOMIC DNA]</scope>
    <source>
        <strain evidence="1">Hydrate Ridge</strain>
    </source>
</reference>
<name>A0A0A6RV12_9GAMM</name>
<proteinExistence type="predicted"/>
<evidence type="ECO:0000313" key="2">
    <source>
        <dbReference type="Proteomes" id="UP000030428"/>
    </source>
</evidence>
<gene>
    <name evidence="1" type="ORF">PN36_15905</name>
</gene>
<organism evidence="1 2">
    <name type="scientific">Candidatus Thiomargarita nelsonii</name>
    <dbReference type="NCBI Taxonomy" id="1003181"/>
    <lineage>
        <taxon>Bacteria</taxon>
        <taxon>Pseudomonadati</taxon>
        <taxon>Pseudomonadota</taxon>
        <taxon>Gammaproteobacteria</taxon>
        <taxon>Thiotrichales</taxon>
        <taxon>Thiotrichaceae</taxon>
        <taxon>Thiomargarita</taxon>
    </lineage>
</organism>
<dbReference type="EMBL" id="JSZA02000057">
    <property type="protein sequence ID" value="KHD07716.1"/>
    <property type="molecule type" value="Genomic_DNA"/>
</dbReference>
<sequence>MKDNLIQFAICVQNQDCEDLDLLKLYQVLIDNSAAQDDYIRIIDESGEDYIYPKNNFIVINFSSQIEKTLLPLFKMSA</sequence>
<keyword evidence="2" id="KW-1185">Reference proteome</keyword>